<accession>A0A220MKB3</accession>
<comment type="similarity">
    <text evidence="1">Belongs to the PspA/Vipp/IM30 family.</text>
</comment>
<name>A0A220MKB3_9BACL</name>
<dbReference type="PANTHER" id="PTHR31088">
    <property type="entry name" value="MEMBRANE-ASSOCIATED PROTEIN VIPP1, CHLOROPLASTIC"/>
    <property type="match status" value="1"/>
</dbReference>
<dbReference type="InterPro" id="IPR007157">
    <property type="entry name" value="PspA_VIPP1"/>
</dbReference>
<dbReference type="RefSeq" id="WP_088908892.1">
    <property type="nucleotide sequence ID" value="NZ_CP018145.1"/>
</dbReference>
<sequence length="222" mass="25665">MGIFKRVRDIVVADVHEVLNKVENPITLLDQYIRDMDNQIEKANQALSYQLFLEQRYDLLIAEEEANIEKRAKQASLAVDCNEDNMAKLALQEKVIHENKRNLYQDQYDATKKQTAILYEQIDKLKNTYQEFQFKKLVLTSRAHAAKSIKQGQEMLSGFHSDYAMKGFARVEEFVQKLEAEVAASSYVYGTKAVDRKPYIDHLLAETVEAQLAELKKTKEVK</sequence>
<protein>
    <submittedName>
        <fullName evidence="2">Phage shock protein A</fullName>
    </submittedName>
</protein>
<dbReference type="PANTHER" id="PTHR31088:SF6">
    <property type="entry name" value="PHAGE SHOCK PROTEIN A"/>
    <property type="match status" value="1"/>
</dbReference>
<evidence type="ECO:0000313" key="2">
    <source>
        <dbReference type="EMBL" id="ASJ55209.1"/>
    </source>
</evidence>
<organism evidence="2 3">
    <name type="scientific">Brevibacillus formosus</name>
    <dbReference type="NCBI Taxonomy" id="54913"/>
    <lineage>
        <taxon>Bacteria</taxon>
        <taxon>Bacillati</taxon>
        <taxon>Bacillota</taxon>
        <taxon>Bacilli</taxon>
        <taxon>Bacillales</taxon>
        <taxon>Paenibacillaceae</taxon>
        <taxon>Brevibacillus</taxon>
    </lineage>
</organism>
<gene>
    <name evidence="2" type="ORF">BP422_17620</name>
</gene>
<evidence type="ECO:0000256" key="1">
    <source>
        <dbReference type="ARBA" id="ARBA00043985"/>
    </source>
</evidence>
<dbReference type="KEGG" id="bfm:BP422_17620"/>
<proteinExistence type="inferred from homology"/>
<dbReference type="Proteomes" id="UP000197781">
    <property type="component" value="Chromosome"/>
</dbReference>
<reference evidence="2 3" key="1">
    <citation type="submission" date="2016-11" db="EMBL/GenBank/DDBJ databases">
        <authorList>
            <person name="Jaros S."/>
            <person name="Januszkiewicz K."/>
            <person name="Wedrychowicz H."/>
        </authorList>
    </citation>
    <scope>NUCLEOTIDE SEQUENCE [LARGE SCALE GENOMIC DNA]</scope>
    <source>
        <strain evidence="2 3">NF2</strain>
    </source>
</reference>
<dbReference type="Pfam" id="PF04012">
    <property type="entry name" value="PspA_IM30"/>
    <property type="match status" value="1"/>
</dbReference>
<dbReference type="AlphaFoldDB" id="A0A220MKB3"/>
<evidence type="ECO:0000313" key="3">
    <source>
        <dbReference type="Proteomes" id="UP000197781"/>
    </source>
</evidence>
<dbReference type="EMBL" id="CP018145">
    <property type="protein sequence ID" value="ASJ55209.1"/>
    <property type="molecule type" value="Genomic_DNA"/>
</dbReference>